<feature type="region of interest" description="Disordered" evidence="1">
    <location>
        <begin position="138"/>
        <end position="157"/>
    </location>
</feature>
<keyword evidence="2" id="KW-0812">Transmembrane</keyword>
<feature type="transmembrane region" description="Helical" evidence="2">
    <location>
        <begin position="68"/>
        <end position="90"/>
    </location>
</feature>
<keyword evidence="2" id="KW-1133">Transmembrane helix</keyword>
<feature type="compositionally biased region" description="Gly residues" evidence="1">
    <location>
        <begin position="138"/>
        <end position="150"/>
    </location>
</feature>
<dbReference type="GeneID" id="63853587"/>
<comment type="caution">
    <text evidence="4">The sequence shown here is derived from an EMBL/GenBank/DDBJ whole genome shotgun (WGS) entry which is preliminary data.</text>
</comment>
<dbReference type="EMBL" id="ML976614">
    <property type="protein sequence ID" value="KAF1850511.1"/>
    <property type="molecule type" value="Genomic_DNA"/>
</dbReference>
<dbReference type="RefSeq" id="XP_040793074.1">
    <property type="nucleotide sequence ID" value="XM_040936337.1"/>
</dbReference>
<sequence length="184" mass="19478">MVSITIICALLTAASAATNTTTMSNFIWPPQHNGTAMHVSHYNITKRLEAVLNPQQVKSNTTHAATTLAIAITGAAISAIAACTIAYIYFQRRSSKKTNAKKKMDVEASAESFNAQQPASCDVSSICTLRVEQPLGGGDLGAAGRDGPGETGTTHYTHACESGLSRLDEVDLADVPDVQRTEVR</sequence>
<proteinExistence type="predicted"/>
<evidence type="ECO:0000256" key="2">
    <source>
        <dbReference type="SAM" id="Phobius"/>
    </source>
</evidence>
<keyword evidence="5" id="KW-1185">Reference proteome</keyword>
<keyword evidence="2" id="KW-0472">Membrane</keyword>
<gene>
    <name evidence="4" type="ORF">K460DRAFT_400573</name>
</gene>
<evidence type="ECO:0000313" key="5">
    <source>
        <dbReference type="Proteomes" id="UP000800039"/>
    </source>
</evidence>
<dbReference type="Proteomes" id="UP000800039">
    <property type="component" value="Unassembled WGS sequence"/>
</dbReference>
<evidence type="ECO:0000256" key="1">
    <source>
        <dbReference type="SAM" id="MobiDB-lite"/>
    </source>
</evidence>
<accession>A0A9P4GT00</accession>
<evidence type="ECO:0000313" key="4">
    <source>
        <dbReference type="EMBL" id="KAF1850511.1"/>
    </source>
</evidence>
<feature type="signal peptide" evidence="3">
    <location>
        <begin position="1"/>
        <end position="16"/>
    </location>
</feature>
<feature type="chain" id="PRO_5040357482" description="Mid2 domain-containing protein" evidence="3">
    <location>
        <begin position="17"/>
        <end position="184"/>
    </location>
</feature>
<organism evidence="4 5">
    <name type="scientific">Cucurbitaria berberidis CBS 394.84</name>
    <dbReference type="NCBI Taxonomy" id="1168544"/>
    <lineage>
        <taxon>Eukaryota</taxon>
        <taxon>Fungi</taxon>
        <taxon>Dikarya</taxon>
        <taxon>Ascomycota</taxon>
        <taxon>Pezizomycotina</taxon>
        <taxon>Dothideomycetes</taxon>
        <taxon>Pleosporomycetidae</taxon>
        <taxon>Pleosporales</taxon>
        <taxon>Pleosporineae</taxon>
        <taxon>Cucurbitariaceae</taxon>
        <taxon>Cucurbitaria</taxon>
    </lineage>
</organism>
<name>A0A9P4GT00_9PLEO</name>
<keyword evidence="3" id="KW-0732">Signal</keyword>
<evidence type="ECO:0008006" key="6">
    <source>
        <dbReference type="Google" id="ProtNLM"/>
    </source>
</evidence>
<evidence type="ECO:0000256" key="3">
    <source>
        <dbReference type="SAM" id="SignalP"/>
    </source>
</evidence>
<protein>
    <recommendedName>
        <fullName evidence="6">Mid2 domain-containing protein</fullName>
    </recommendedName>
</protein>
<dbReference type="AlphaFoldDB" id="A0A9P4GT00"/>
<reference evidence="4" key="1">
    <citation type="submission" date="2020-01" db="EMBL/GenBank/DDBJ databases">
        <authorList>
            <consortium name="DOE Joint Genome Institute"/>
            <person name="Haridas S."/>
            <person name="Albert R."/>
            <person name="Binder M."/>
            <person name="Bloem J."/>
            <person name="Labutti K."/>
            <person name="Salamov A."/>
            <person name="Andreopoulos B."/>
            <person name="Baker S.E."/>
            <person name="Barry K."/>
            <person name="Bills G."/>
            <person name="Bluhm B.H."/>
            <person name="Cannon C."/>
            <person name="Castanera R."/>
            <person name="Culley D.E."/>
            <person name="Daum C."/>
            <person name="Ezra D."/>
            <person name="Gonzalez J.B."/>
            <person name="Henrissat B."/>
            <person name="Kuo A."/>
            <person name="Liang C."/>
            <person name="Lipzen A."/>
            <person name="Lutzoni F."/>
            <person name="Magnuson J."/>
            <person name="Mondo S."/>
            <person name="Nolan M."/>
            <person name="Ohm R."/>
            <person name="Pangilinan J."/>
            <person name="Park H.-J."/>
            <person name="Ramirez L."/>
            <person name="Alfaro M."/>
            <person name="Sun H."/>
            <person name="Tritt A."/>
            <person name="Yoshinaga Y."/>
            <person name="Zwiers L.-H."/>
            <person name="Turgeon B.G."/>
            <person name="Goodwin S.B."/>
            <person name="Spatafora J.W."/>
            <person name="Crous P.W."/>
            <person name="Grigoriev I.V."/>
        </authorList>
    </citation>
    <scope>NUCLEOTIDE SEQUENCE</scope>
    <source>
        <strain evidence="4">CBS 394.84</strain>
    </source>
</reference>